<organism evidence="1 2">
    <name type="scientific">Kocuria tytonicola</name>
    <dbReference type="NCBI Taxonomy" id="2055946"/>
    <lineage>
        <taxon>Bacteria</taxon>
        <taxon>Bacillati</taxon>
        <taxon>Actinomycetota</taxon>
        <taxon>Actinomycetes</taxon>
        <taxon>Micrococcales</taxon>
        <taxon>Micrococcaceae</taxon>
        <taxon>Kocuria</taxon>
    </lineage>
</organism>
<dbReference type="InterPro" id="IPR001753">
    <property type="entry name" value="Enoyl-CoA_hydra/iso"/>
</dbReference>
<dbReference type="PANTHER" id="PTHR11941:SF75">
    <property type="entry name" value="ENOYL-COA HYDRATASE_ISOMERASE FAMILY PROTEIN"/>
    <property type="match status" value="1"/>
</dbReference>
<name>A0A3L9L5Z5_9MICC</name>
<keyword evidence="1" id="KW-0413">Isomerase</keyword>
<dbReference type="Pfam" id="PF00378">
    <property type="entry name" value="ECH_1"/>
    <property type="match status" value="1"/>
</dbReference>
<gene>
    <name evidence="1" type="ORF">EAE32_00490</name>
</gene>
<reference evidence="1 2" key="1">
    <citation type="submission" date="2018-10" db="EMBL/GenBank/DDBJ databases">
        <title>Kocuria tytonicola, new bacteria from the preen glands of American barn owls (Tyto furcata).</title>
        <authorList>
            <person name="Braun M.S."/>
            <person name="Wang E."/>
            <person name="Zimmermann S."/>
            <person name="Boutin S."/>
            <person name="Wagner H."/>
            <person name="Wink M."/>
        </authorList>
    </citation>
    <scope>NUCLEOTIDE SEQUENCE [LARGE SCALE GENOMIC DNA]</scope>
    <source>
        <strain evidence="1 2">473</strain>
    </source>
</reference>
<keyword evidence="2" id="KW-1185">Reference proteome</keyword>
<dbReference type="CDD" id="cd06558">
    <property type="entry name" value="crotonase-like"/>
    <property type="match status" value="1"/>
</dbReference>
<protein>
    <submittedName>
        <fullName evidence="1">Enoyl-CoA hydratase/isomerase family protein</fullName>
    </submittedName>
</protein>
<proteinExistence type="predicted"/>
<dbReference type="RefSeq" id="WP_121863813.1">
    <property type="nucleotide sequence ID" value="NZ_RDEX01000001.1"/>
</dbReference>
<evidence type="ECO:0000313" key="1">
    <source>
        <dbReference type="EMBL" id="RLY93768.1"/>
    </source>
</evidence>
<dbReference type="Proteomes" id="UP000277871">
    <property type="component" value="Unassembled WGS sequence"/>
</dbReference>
<dbReference type="GO" id="GO:0004165">
    <property type="term" value="F:delta(3)-delta(2)-enoyl-CoA isomerase activity"/>
    <property type="evidence" value="ECO:0007669"/>
    <property type="project" value="TreeGrafter"/>
</dbReference>
<dbReference type="SUPFAM" id="SSF52096">
    <property type="entry name" value="ClpP/crotonase"/>
    <property type="match status" value="1"/>
</dbReference>
<evidence type="ECO:0000313" key="2">
    <source>
        <dbReference type="Proteomes" id="UP000277871"/>
    </source>
</evidence>
<dbReference type="InterPro" id="IPR029045">
    <property type="entry name" value="ClpP/crotonase-like_dom_sf"/>
</dbReference>
<dbReference type="GO" id="GO:0006635">
    <property type="term" value="P:fatty acid beta-oxidation"/>
    <property type="evidence" value="ECO:0007669"/>
    <property type="project" value="TreeGrafter"/>
</dbReference>
<dbReference type="PANTHER" id="PTHR11941">
    <property type="entry name" value="ENOYL-COA HYDRATASE-RELATED"/>
    <property type="match status" value="1"/>
</dbReference>
<sequence>MTQLTRQENVIVLDISDSPEGDHRFTYERMRAIDAALTQVESTPGDLALVITAQGKFFSNGLVPELFVEPEYSAAFQRLVARLLVSEVPTVCAINGHCYAGGLLLALACDERCARSERGFLCLPETSIQVPFTSGLSALVPARLAPRAAHRAMVLSERYDAPAAVAAGIVDDAVPGADLLAHAVRRAAELSPLRGSVLATNKRRRYADVVEALHRPEQLTVETDA</sequence>
<dbReference type="Gene3D" id="3.90.226.10">
    <property type="entry name" value="2-enoyl-CoA Hydratase, Chain A, domain 1"/>
    <property type="match status" value="1"/>
</dbReference>
<dbReference type="EMBL" id="RDEX01000001">
    <property type="protein sequence ID" value="RLY93768.1"/>
    <property type="molecule type" value="Genomic_DNA"/>
</dbReference>
<comment type="caution">
    <text evidence="1">The sequence shown here is derived from an EMBL/GenBank/DDBJ whole genome shotgun (WGS) entry which is preliminary data.</text>
</comment>
<accession>A0A3L9L5Z5</accession>
<dbReference type="AlphaFoldDB" id="A0A3L9L5Z5"/>